<evidence type="ECO:0000256" key="2">
    <source>
        <dbReference type="SAM" id="Phobius"/>
    </source>
</evidence>
<keyword evidence="2" id="KW-0812">Transmembrane</keyword>
<evidence type="ECO:0000256" key="1">
    <source>
        <dbReference type="SAM" id="MobiDB-lite"/>
    </source>
</evidence>
<sequence length="131" mass="13501">MTTKPRFKLGSHLVPGLAAVALFGVMAAVFLQTSFGDAAGFPEGANITASIGYAMFNLDFGAVSGEGFLVAFLIMAVALDVALDGAVHLAKRDDETSFVDAAASSARDAVTGDRAARTDGGRNRDDTEGEQ</sequence>
<dbReference type="Proteomes" id="UP000199607">
    <property type="component" value="Unassembled WGS sequence"/>
</dbReference>
<evidence type="ECO:0000313" key="3">
    <source>
        <dbReference type="EMBL" id="SFL09823.1"/>
    </source>
</evidence>
<feature type="region of interest" description="Disordered" evidence="1">
    <location>
        <begin position="104"/>
        <end position="131"/>
    </location>
</feature>
<proteinExistence type="predicted"/>
<organism evidence="3 4">
    <name type="scientific">Halogranum rubrum</name>
    <dbReference type="NCBI Taxonomy" id="553466"/>
    <lineage>
        <taxon>Archaea</taxon>
        <taxon>Methanobacteriati</taxon>
        <taxon>Methanobacteriota</taxon>
        <taxon>Stenosarchaea group</taxon>
        <taxon>Halobacteria</taxon>
        <taxon>Halobacteriales</taxon>
        <taxon>Haloferacaceae</taxon>
    </lineage>
</organism>
<keyword evidence="2" id="KW-0472">Membrane</keyword>
<feature type="transmembrane region" description="Helical" evidence="2">
    <location>
        <begin position="60"/>
        <end position="83"/>
    </location>
</feature>
<keyword evidence="4" id="KW-1185">Reference proteome</keyword>
<keyword evidence="2" id="KW-1133">Transmembrane helix</keyword>
<feature type="compositionally biased region" description="Basic and acidic residues" evidence="1">
    <location>
        <begin position="110"/>
        <end position="131"/>
    </location>
</feature>
<gene>
    <name evidence="3" type="ORF">SAMN04487950_2434</name>
</gene>
<dbReference type="RefSeq" id="WP_089869641.1">
    <property type="nucleotide sequence ID" value="NZ_FOTC01000002.1"/>
</dbReference>
<protein>
    <submittedName>
        <fullName evidence="3">NADH-quinone oxidoreductase subunit J</fullName>
    </submittedName>
</protein>
<dbReference type="EMBL" id="FOTC01000002">
    <property type="protein sequence ID" value="SFL09823.1"/>
    <property type="molecule type" value="Genomic_DNA"/>
</dbReference>
<name>A0A1I4EX97_9EURY</name>
<evidence type="ECO:0000313" key="4">
    <source>
        <dbReference type="Proteomes" id="UP000199607"/>
    </source>
</evidence>
<reference evidence="4" key="1">
    <citation type="submission" date="2016-10" db="EMBL/GenBank/DDBJ databases">
        <authorList>
            <person name="Varghese N."/>
            <person name="Submissions S."/>
        </authorList>
    </citation>
    <scope>NUCLEOTIDE SEQUENCE [LARGE SCALE GENOMIC DNA]</scope>
    <source>
        <strain evidence="4">CGMCC 1.7738</strain>
    </source>
</reference>
<accession>A0A1I4EX97</accession>
<dbReference type="STRING" id="553466.SAMN04487950_2434"/>
<dbReference type="AlphaFoldDB" id="A0A1I4EX97"/>